<organism evidence="5 6">
    <name type="scientific">Comamonas aquatica DA1877</name>
    <dbReference type="NCBI Taxonomy" id="1457173"/>
    <lineage>
        <taxon>Bacteria</taxon>
        <taxon>Pseudomonadati</taxon>
        <taxon>Pseudomonadota</taxon>
        <taxon>Betaproteobacteria</taxon>
        <taxon>Burkholderiales</taxon>
        <taxon>Comamonadaceae</taxon>
        <taxon>Comamonas</taxon>
    </lineage>
</organism>
<dbReference type="Proteomes" id="UP000020766">
    <property type="component" value="Unassembled WGS sequence"/>
</dbReference>
<dbReference type="InterPro" id="IPR043128">
    <property type="entry name" value="Rev_trsase/Diguanyl_cyclase"/>
</dbReference>
<comment type="caution">
    <text evidence="5">The sequence shown here is derived from an EMBL/GenBank/DDBJ whole genome shotgun (WGS) entry which is preliminary data.</text>
</comment>
<dbReference type="InterPro" id="IPR029787">
    <property type="entry name" value="Nucleotide_cyclase"/>
</dbReference>
<gene>
    <name evidence="5" type="ORF">AX13_05050</name>
</gene>
<dbReference type="CDD" id="cd12915">
    <property type="entry name" value="PDC2_DGC_like"/>
    <property type="match status" value="1"/>
</dbReference>
<feature type="transmembrane region" description="Helical" evidence="3">
    <location>
        <begin position="253"/>
        <end position="272"/>
    </location>
</feature>
<dbReference type="SUPFAM" id="SSF55073">
    <property type="entry name" value="Nucleotide cyclase"/>
    <property type="match status" value="1"/>
</dbReference>
<comment type="catalytic activity">
    <reaction evidence="2">
        <text>2 GTP = 3',3'-c-di-GMP + 2 diphosphate</text>
        <dbReference type="Rhea" id="RHEA:24898"/>
        <dbReference type="ChEBI" id="CHEBI:33019"/>
        <dbReference type="ChEBI" id="CHEBI:37565"/>
        <dbReference type="ChEBI" id="CHEBI:58805"/>
        <dbReference type="EC" id="2.7.7.65"/>
    </reaction>
</comment>
<keyword evidence="3" id="KW-0812">Transmembrane</keyword>
<accession>A0A014P003</accession>
<sequence length="483" mass="53106">MVTAGVVIALMMVAICAVVLYQSRVDATERATDGLRNIAAMAEHDIERNFELYALSLQAAVDGVNDHEVMAASGRLRNIALFDRAATASYLGSMLVLDANGNIVFDAAGEVPRVANFADREYFRVHQQRSNVGLYVGHPYASRLRNGSLSIPLSRRISHTDGSFAGVVLLAIQLDYFRQLFSTLSLGNHGAMVLMQQDGTLIMRRPYDEKVIGRNVSNASTFKEHRQKVEGSFTDVSVIDGVRRLYYFKNLRNLPLTIIVAEAYSDIYAAWWQRTVTIAGVMLALAAAFIGLSFAFGLQLRCRMRAESKLAMLAQTDGLTGLHNRRTLGEILNQEWRRARRTRSMFSLLFVDIDWFKVYNDTYGHQAGDATLAAVAKCIGDNIRRPLDHAARYGGEEFIVVLPDTSPDGAIAMAENIRVAIADLGIEHSGSEFGRVTASIGAATWTPEQDSDVSAVVRVADQALYTAKATGRNKVELSMVQVG</sequence>
<feature type="domain" description="GGDEF" evidence="4">
    <location>
        <begin position="344"/>
        <end position="480"/>
    </location>
</feature>
<dbReference type="PROSITE" id="PS50887">
    <property type="entry name" value="GGDEF"/>
    <property type="match status" value="1"/>
</dbReference>
<dbReference type="CDD" id="cd12914">
    <property type="entry name" value="PDC1_DGC_like"/>
    <property type="match status" value="1"/>
</dbReference>
<dbReference type="GO" id="GO:0005886">
    <property type="term" value="C:plasma membrane"/>
    <property type="evidence" value="ECO:0007669"/>
    <property type="project" value="TreeGrafter"/>
</dbReference>
<dbReference type="Pfam" id="PF22588">
    <property type="entry name" value="dCache_1_like"/>
    <property type="match status" value="1"/>
</dbReference>
<proteinExistence type="predicted"/>
<dbReference type="GO" id="GO:0043709">
    <property type="term" value="P:cell adhesion involved in single-species biofilm formation"/>
    <property type="evidence" value="ECO:0007669"/>
    <property type="project" value="TreeGrafter"/>
</dbReference>
<keyword evidence="3" id="KW-1133">Transmembrane helix</keyword>
<dbReference type="Gene3D" id="3.30.70.270">
    <property type="match status" value="1"/>
</dbReference>
<dbReference type="EC" id="2.7.7.65" evidence="1"/>
<feature type="transmembrane region" description="Helical" evidence="3">
    <location>
        <begin position="278"/>
        <end position="300"/>
    </location>
</feature>
<evidence type="ECO:0000259" key="4">
    <source>
        <dbReference type="PROSITE" id="PS50887"/>
    </source>
</evidence>
<dbReference type="Pfam" id="PF00990">
    <property type="entry name" value="GGDEF"/>
    <property type="match status" value="1"/>
</dbReference>
<dbReference type="InterPro" id="IPR000160">
    <property type="entry name" value="GGDEF_dom"/>
</dbReference>
<dbReference type="SMART" id="SM00267">
    <property type="entry name" value="GGDEF"/>
    <property type="match status" value="1"/>
</dbReference>
<keyword evidence="3" id="KW-0472">Membrane</keyword>
<dbReference type="FunFam" id="3.30.70.270:FF:000001">
    <property type="entry name" value="Diguanylate cyclase domain protein"/>
    <property type="match status" value="1"/>
</dbReference>
<dbReference type="GO" id="GO:1902201">
    <property type="term" value="P:negative regulation of bacterial-type flagellum-dependent cell motility"/>
    <property type="evidence" value="ECO:0007669"/>
    <property type="project" value="TreeGrafter"/>
</dbReference>
<name>A0A014P003_9BURK</name>
<dbReference type="AlphaFoldDB" id="A0A014P003"/>
<dbReference type="InterPro" id="IPR050469">
    <property type="entry name" value="Diguanylate_Cyclase"/>
</dbReference>
<dbReference type="PANTHER" id="PTHR45138">
    <property type="entry name" value="REGULATORY COMPONENTS OF SENSORY TRANSDUCTION SYSTEM"/>
    <property type="match status" value="1"/>
</dbReference>
<reference evidence="5 6" key="1">
    <citation type="submission" date="2014-01" db="EMBL/GenBank/DDBJ databases">
        <title>Interspecies Systems Biology Uncovers Metabolites Affecting C. elegans Gene Expression and Life History Traits.</title>
        <authorList>
            <person name="Watson E."/>
            <person name="Macneil L.T."/>
            <person name="Ritter A.D."/>
            <person name="Yilmaz L.S."/>
            <person name="Rosebrock A.P."/>
            <person name="Caudy A.A."/>
            <person name="Walhout A.J."/>
        </authorList>
    </citation>
    <scope>NUCLEOTIDE SEQUENCE [LARGE SCALE GENOMIC DNA]</scope>
    <source>
        <strain evidence="5 6">DA1877</strain>
    </source>
</reference>
<evidence type="ECO:0000256" key="3">
    <source>
        <dbReference type="SAM" id="Phobius"/>
    </source>
</evidence>
<dbReference type="GO" id="GO:0052621">
    <property type="term" value="F:diguanylate cyclase activity"/>
    <property type="evidence" value="ECO:0007669"/>
    <property type="project" value="UniProtKB-EC"/>
</dbReference>
<dbReference type="EMBL" id="JBOK01000016">
    <property type="protein sequence ID" value="EXU79480.1"/>
    <property type="molecule type" value="Genomic_DNA"/>
</dbReference>
<dbReference type="CDD" id="cd01949">
    <property type="entry name" value="GGDEF"/>
    <property type="match status" value="1"/>
</dbReference>
<dbReference type="PANTHER" id="PTHR45138:SF9">
    <property type="entry name" value="DIGUANYLATE CYCLASE DGCM-RELATED"/>
    <property type="match status" value="1"/>
</dbReference>
<evidence type="ECO:0000256" key="2">
    <source>
        <dbReference type="ARBA" id="ARBA00034247"/>
    </source>
</evidence>
<feature type="transmembrane region" description="Helical" evidence="3">
    <location>
        <begin position="6"/>
        <end position="23"/>
    </location>
</feature>
<dbReference type="PATRIC" id="fig|1457173.3.peg.2690"/>
<dbReference type="Gene3D" id="3.30.450.20">
    <property type="entry name" value="PAS domain"/>
    <property type="match status" value="2"/>
</dbReference>
<keyword evidence="6" id="KW-1185">Reference proteome</keyword>
<evidence type="ECO:0000313" key="5">
    <source>
        <dbReference type="EMBL" id="EXU79480.1"/>
    </source>
</evidence>
<dbReference type="InterPro" id="IPR054327">
    <property type="entry name" value="His-kinase-like_sensor"/>
</dbReference>
<dbReference type="RefSeq" id="WP_043385181.1">
    <property type="nucleotide sequence ID" value="NZ_JBOK01000016.1"/>
</dbReference>
<evidence type="ECO:0000313" key="6">
    <source>
        <dbReference type="Proteomes" id="UP000020766"/>
    </source>
</evidence>
<dbReference type="NCBIfam" id="TIGR00254">
    <property type="entry name" value="GGDEF"/>
    <property type="match status" value="1"/>
</dbReference>
<evidence type="ECO:0000256" key="1">
    <source>
        <dbReference type="ARBA" id="ARBA00012528"/>
    </source>
</evidence>
<protein>
    <recommendedName>
        <fullName evidence="1">diguanylate cyclase</fullName>
        <ecNumber evidence="1">2.7.7.65</ecNumber>
    </recommendedName>
</protein>